<dbReference type="InterPro" id="IPR008972">
    <property type="entry name" value="Cupredoxin"/>
</dbReference>
<dbReference type="SUPFAM" id="SSF50952">
    <property type="entry name" value="Soluble quinoprotein glucose dehydrogenase"/>
    <property type="match status" value="1"/>
</dbReference>
<dbReference type="Gene3D" id="2.60.40.420">
    <property type="entry name" value="Cupredoxins - blue copper proteins"/>
    <property type="match status" value="1"/>
</dbReference>
<dbReference type="InterPro" id="IPR012938">
    <property type="entry name" value="Glc/Sorbosone_DH"/>
</dbReference>
<dbReference type="Gene3D" id="2.120.10.30">
    <property type="entry name" value="TolB, C-terminal domain"/>
    <property type="match status" value="1"/>
</dbReference>
<dbReference type="SUPFAM" id="SSF49503">
    <property type="entry name" value="Cupredoxins"/>
    <property type="match status" value="1"/>
</dbReference>
<feature type="compositionally biased region" description="Low complexity" evidence="3">
    <location>
        <begin position="610"/>
        <end position="650"/>
    </location>
</feature>
<evidence type="ECO:0000256" key="1">
    <source>
        <dbReference type="ARBA" id="ARBA00022723"/>
    </source>
</evidence>
<dbReference type="Pfam" id="PF00127">
    <property type="entry name" value="Copper-bind"/>
    <property type="match status" value="1"/>
</dbReference>
<dbReference type="Pfam" id="PF07995">
    <property type="entry name" value="GSDH"/>
    <property type="match status" value="1"/>
</dbReference>
<dbReference type="GO" id="GO:0005507">
    <property type="term" value="F:copper ion binding"/>
    <property type="evidence" value="ECO:0007669"/>
    <property type="project" value="InterPro"/>
</dbReference>
<evidence type="ECO:0000313" key="7">
    <source>
        <dbReference type="Proteomes" id="UP000011680"/>
    </source>
</evidence>
<dbReference type="PROSITE" id="PS51318">
    <property type="entry name" value="TAT"/>
    <property type="match status" value="1"/>
</dbReference>
<dbReference type="Proteomes" id="UP000011680">
    <property type="component" value="Unassembled WGS sequence"/>
</dbReference>
<dbReference type="RefSeq" id="WP_007743085.1">
    <property type="nucleotide sequence ID" value="NZ_AOMF01000174.1"/>
</dbReference>
<dbReference type="InterPro" id="IPR000923">
    <property type="entry name" value="BlueCu_1"/>
</dbReference>
<dbReference type="EMBL" id="AOMF01000174">
    <property type="protein sequence ID" value="EMA49690.1"/>
    <property type="molecule type" value="Genomic_DNA"/>
</dbReference>
<evidence type="ECO:0000313" key="6">
    <source>
        <dbReference type="EMBL" id="EMA49690.1"/>
    </source>
</evidence>
<sequence length="707" mass="74969">MSRRGRSTPSQHRDDPTDDNETPMRTNAATARHATTRRRFLRTSAAAGALVGSGGIAAAQSQPTEIRLGGEIGGWKGRKPESIADESNPTLQLDAGVDYRITWKNIDGQGHNIALLDGKGEVLKRTEVMNEQGATQTIEFTAREEMAEYICEPHRSSMHGSIAFGEETVTQTTTESGDDGSSYFGDGPTVRTETVTEGTLTAPLDFGVPPGESGRYFIVDRIGQVYVHESGSLNDEPFIDVSDKLTEITGEMGLLGMAFHPDYGENRKFYLRYSAPSREGTPDEFSHTEVLSEFEASEDGSTGNVDSERTIMEVPSPYDTHNAGAIVFGPDDGYLYVAMGDGGGAHDTDLGHVSDWYDRNEGGNGQDVTENLLGSILRIDVDSQEGDKAYGIPDDNPLVGKDGLNEQFAWGFRNPWRMGFSDGTLFTSDVGQNGFEEIDIVEKDKNYGWNVREGTHCFKPGPEGSRNPPENCPSKLPSDVRGGERLIDPVIEYPHSADGQGVGSAAMGGYLYQRDDIPELQGDYVFGDFRKSKETETPTGSLLAATPAEDDGLWDVAELSVENTDSGFVGGYILAMGRDNDDRLYVLTTANTGSEATGAVHRIVPPQSQGATATGNATAPNGSAATPNATAATNTTAAGTTGVGGRTDATPSSTDGSPRTATEGTQADGESGVSAGTSSDSGPGFGVLAALSGLTIGAARLLSGREE</sequence>
<dbReference type="NCBIfam" id="TIGR01409">
    <property type="entry name" value="TAT_signal_seq"/>
    <property type="match status" value="1"/>
</dbReference>
<gene>
    <name evidence="6" type="ORF">C451_19178</name>
</gene>
<dbReference type="InterPro" id="IPR006311">
    <property type="entry name" value="TAT_signal"/>
</dbReference>
<keyword evidence="7" id="KW-1185">Reference proteome</keyword>
<dbReference type="PANTHER" id="PTHR19328:SF75">
    <property type="entry name" value="ALDOSE SUGAR DEHYDROGENASE YLII"/>
    <property type="match status" value="1"/>
</dbReference>
<dbReference type="eggNOG" id="arCOG02921">
    <property type="taxonomic scope" value="Archaea"/>
</dbReference>
<accession>M0MZ49</accession>
<feature type="compositionally biased region" description="Polar residues" evidence="3">
    <location>
        <begin position="651"/>
        <end position="665"/>
    </location>
</feature>
<evidence type="ECO:0000259" key="5">
    <source>
        <dbReference type="Pfam" id="PF07995"/>
    </source>
</evidence>
<protein>
    <submittedName>
        <fullName evidence="6">Blue copper domain protein</fullName>
    </submittedName>
</protein>
<dbReference type="AlphaFoldDB" id="M0MZ49"/>
<keyword evidence="1" id="KW-0479">Metal-binding</keyword>
<dbReference type="InterPro" id="IPR011042">
    <property type="entry name" value="6-blade_b-propeller_TolB-like"/>
</dbReference>
<dbReference type="STRING" id="1227457.C451_19178"/>
<proteinExistence type="predicted"/>
<dbReference type="GO" id="GO:0009055">
    <property type="term" value="F:electron transfer activity"/>
    <property type="evidence" value="ECO:0007669"/>
    <property type="project" value="InterPro"/>
</dbReference>
<dbReference type="InterPro" id="IPR019546">
    <property type="entry name" value="TAT_signal_bac_arc"/>
</dbReference>
<name>M0MZ49_9EURY</name>
<evidence type="ECO:0000256" key="2">
    <source>
        <dbReference type="ARBA" id="ARBA00023008"/>
    </source>
</evidence>
<feature type="region of interest" description="Disordered" evidence="3">
    <location>
        <begin position="1"/>
        <end position="38"/>
    </location>
</feature>
<dbReference type="InterPro" id="IPR011041">
    <property type="entry name" value="Quinoprot_gluc/sorb_DH_b-prop"/>
</dbReference>
<dbReference type="eggNOG" id="arCOG02796">
    <property type="taxonomic scope" value="Archaea"/>
</dbReference>
<feature type="domain" description="Blue (type 1) copper" evidence="4">
    <location>
        <begin position="100"/>
        <end position="163"/>
    </location>
</feature>
<feature type="domain" description="Glucose/Sorbosone dehydrogenase" evidence="5">
    <location>
        <begin position="213"/>
        <end position="527"/>
    </location>
</feature>
<evidence type="ECO:0000259" key="4">
    <source>
        <dbReference type="Pfam" id="PF00127"/>
    </source>
</evidence>
<comment type="caution">
    <text evidence="6">The sequence shown here is derived from an EMBL/GenBank/DDBJ whole genome shotgun (WGS) entry which is preliminary data.</text>
</comment>
<evidence type="ECO:0000256" key="3">
    <source>
        <dbReference type="SAM" id="MobiDB-lite"/>
    </source>
</evidence>
<feature type="region of interest" description="Disordered" evidence="3">
    <location>
        <begin position="458"/>
        <end position="481"/>
    </location>
</feature>
<dbReference type="PATRIC" id="fig|1227457.3.peg.3759"/>
<keyword evidence="2" id="KW-0186">Copper</keyword>
<feature type="region of interest" description="Disordered" evidence="3">
    <location>
        <begin position="607"/>
        <end position="687"/>
    </location>
</feature>
<organism evidence="6 7">
    <name type="scientific">Halococcus thailandensis JCM 13552</name>
    <dbReference type="NCBI Taxonomy" id="1227457"/>
    <lineage>
        <taxon>Archaea</taxon>
        <taxon>Methanobacteriati</taxon>
        <taxon>Methanobacteriota</taxon>
        <taxon>Stenosarchaea group</taxon>
        <taxon>Halobacteria</taxon>
        <taxon>Halobacteriales</taxon>
        <taxon>Halococcaceae</taxon>
        <taxon>Halococcus</taxon>
    </lineage>
</organism>
<dbReference type="PANTHER" id="PTHR19328">
    <property type="entry name" value="HEDGEHOG-INTERACTING PROTEIN"/>
    <property type="match status" value="1"/>
</dbReference>
<reference evidence="6 7" key="1">
    <citation type="journal article" date="2014" name="PLoS Genet.">
        <title>Phylogenetically driven sequencing of extremely halophilic archaea reveals strategies for static and dynamic osmo-response.</title>
        <authorList>
            <person name="Becker E.A."/>
            <person name="Seitzer P.M."/>
            <person name="Tritt A."/>
            <person name="Larsen D."/>
            <person name="Krusor M."/>
            <person name="Yao A.I."/>
            <person name="Wu D."/>
            <person name="Madern D."/>
            <person name="Eisen J.A."/>
            <person name="Darling A.E."/>
            <person name="Facciotti M.T."/>
        </authorList>
    </citation>
    <scope>NUCLEOTIDE SEQUENCE [LARGE SCALE GENOMIC DNA]</scope>
    <source>
        <strain evidence="6 7">JCM 13552</strain>
    </source>
</reference>